<feature type="region of interest" description="Disordered" evidence="1">
    <location>
        <begin position="178"/>
        <end position="251"/>
    </location>
</feature>
<keyword evidence="4" id="KW-1185">Reference proteome</keyword>
<feature type="transmembrane region" description="Helical" evidence="2">
    <location>
        <begin position="146"/>
        <end position="170"/>
    </location>
</feature>
<accession>A0A518G6X7</accession>
<evidence type="ECO:0000256" key="1">
    <source>
        <dbReference type="SAM" id="MobiDB-lite"/>
    </source>
</evidence>
<sequence length="522" mass="57473">MQTNIQELDQLKRVLQLALDQQLMSREEWGRMLEEVERLTSEQADMESIVGSAISAETCNQLGEWLEGRRNDLQNVQALLPVVTAPLSARPLIDEANWKDGTTAVLPEPVLDLGGVSSPEVQARNQKRQLQLDAYSDLKVNYGHRLLLLLTITGVVGLLSAVLIATLSILDGNSGVQDSRPYLRSASESPSTEIHQEAGGREVEAESPVPSPDTILLGQPNLESDFEPGSPPSPLQVPAAQELAAQESGDALEEKIATAAELEIEIDGVETDEPKREEITGILEAPVPVAFSSQTLRDTKSRIEQLVQTESWNEALELLDDRLAGELSERENEQLLLWKAGILFARSEDDSIMAMPAFNFLLEDRQLEIIAHSELWQSLYAAGLVLANKGVRRGAVHALTSKIEKLEAAGEEKDTESSLGKLLEWTEARNGARMADLPGFTRRIADFEATGLDHFFLIFSSLNAQNKTQAHYHLKQAKTLLDAEEQADQTRSQWLRELVRQRLSFALDRLEGSIVAGATPAG</sequence>
<evidence type="ECO:0000313" key="4">
    <source>
        <dbReference type="Proteomes" id="UP000318017"/>
    </source>
</evidence>
<dbReference type="RefSeq" id="WP_145077917.1">
    <property type="nucleotide sequence ID" value="NZ_CP036298.1"/>
</dbReference>
<proteinExistence type="predicted"/>
<evidence type="ECO:0000313" key="3">
    <source>
        <dbReference type="EMBL" id="QDV24343.1"/>
    </source>
</evidence>
<dbReference type="Proteomes" id="UP000318017">
    <property type="component" value="Chromosome"/>
</dbReference>
<name>A0A518G6X7_9BACT</name>
<dbReference type="KEGG" id="ahel:Q31a_26590"/>
<keyword evidence="2" id="KW-0812">Transmembrane</keyword>
<dbReference type="AlphaFoldDB" id="A0A518G6X7"/>
<feature type="compositionally biased region" description="Basic and acidic residues" evidence="1">
    <location>
        <begin position="194"/>
        <end position="204"/>
    </location>
</feature>
<organism evidence="3 4">
    <name type="scientific">Aureliella helgolandensis</name>
    <dbReference type="NCBI Taxonomy" id="2527968"/>
    <lineage>
        <taxon>Bacteria</taxon>
        <taxon>Pseudomonadati</taxon>
        <taxon>Planctomycetota</taxon>
        <taxon>Planctomycetia</taxon>
        <taxon>Pirellulales</taxon>
        <taxon>Pirellulaceae</taxon>
        <taxon>Aureliella</taxon>
    </lineage>
</organism>
<keyword evidence="2" id="KW-0472">Membrane</keyword>
<keyword evidence="2" id="KW-1133">Transmembrane helix</keyword>
<gene>
    <name evidence="3" type="ORF">Q31a_26590</name>
</gene>
<dbReference type="EMBL" id="CP036298">
    <property type="protein sequence ID" value="QDV24343.1"/>
    <property type="molecule type" value="Genomic_DNA"/>
</dbReference>
<evidence type="ECO:0000256" key="2">
    <source>
        <dbReference type="SAM" id="Phobius"/>
    </source>
</evidence>
<reference evidence="3 4" key="1">
    <citation type="submission" date="2019-02" db="EMBL/GenBank/DDBJ databases">
        <title>Deep-cultivation of Planctomycetes and their phenomic and genomic characterization uncovers novel biology.</title>
        <authorList>
            <person name="Wiegand S."/>
            <person name="Jogler M."/>
            <person name="Boedeker C."/>
            <person name="Pinto D."/>
            <person name="Vollmers J."/>
            <person name="Rivas-Marin E."/>
            <person name="Kohn T."/>
            <person name="Peeters S.H."/>
            <person name="Heuer A."/>
            <person name="Rast P."/>
            <person name="Oberbeckmann S."/>
            <person name="Bunk B."/>
            <person name="Jeske O."/>
            <person name="Meyerdierks A."/>
            <person name="Storesund J.E."/>
            <person name="Kallscheuer N."/>
            <person name="Luecker S."/>
            <person name="Lage O.M."/>
            <person name="Pohl T."/>
            <person name="Merkel B.J."/>
            <person name="Hornburger P."/>
            <person name="Mueller R.-W."/>
            <person name="Bruemmer F."/>
            <person name="Labrenz M."/>
            <person name="Spormann A.M."/>
            <person name="Op den Camp H."/>
            <person name="Overmann J."/>
            <person name="Amann R."/>
            <person name="Jetten M.S.M."/>
            <person name="Mascher T."/>
            <person name="Medema M.H."/>
            <person name="Devos D.P."/>
            <person name="Kaster A.-K."/>
            <person name="Ovreas L."/>
            <person name="Rohde M."/>
            <person name="Galperin M.Y."/>
            <person name="Jogler C."/>
        </authorList>
    </citation>
    <scope>NUCLEOTIDE SEQUENCE [LARGE SCALE GENOMIC DNA]</scope>
    <source>
        <strain evidence="3 4">Q31a</strain>
    </source>
</reference>
<protein>
    <submittedName>
        <fullName evidence="3">Uncharacterized protein</fullName>
    </submittedName>
</protein>